<keyword evidence="1" id="KW-0540">Nuclease</keyword>
<dbReference type="InterPro" id="IPR036397">
    <property type="entry name" value="RNaseH_sf"/>
</dbReference>
<feature type="compositionally biased region" description="Acidic residues" evidence="13">
    <location>
        <begin position="1960"/>
        <end position="1969"/>
    </location>
</feature>
<feature type="region of interest" description="Disordered" evidence="13">
    <location>
        <begin position="719"/>
        <end position="750"/>
    </location>
</feature>
<dbReference type="Pfam" id="PF07727">
    <property type="entry name" value="RVT_2"/>
    <property type="match status" value="1"/>
</dbReference>
<dbReference type="InterPro" id="IPR012337">
    <property type="entry name" value="RNaseH-like_sf"/>
</dbReference>
<keyword evidence="4" id="KW-0378">Hydrolase</keyword>
<feature type="domain" description="Integrase catalytic" evidence="15">
    <location>
        <begin position="1047"/>
        <end position="1142"/>
    </location>
</feature>
<sequence length="2468" mass="278991">MVWMDKAAGTVVIQKGREKRFNSCTVIEFQSEREASEAIQADCDVKATNIILQGLPLEVYALVSTHKVAKDLWERIQMLMQGTSLTKQDRKCKLYDEFDKFTYQKGESLRDYYLRFSLLLNDMNMYNMKLKQFQVNTKFLNTLPTEWSKFVTDVKLIDYAPTVPQHSEFSSPKTRLVVSVFQKGDNPIDAIKHMTSFLTAVVTLRYPATNNQLRTSSNSRQQATINNGRVTIQPIQGRQNSMPAGSSRPFASRSGGASGKQRASVCYNCKGEGHMSKQCTKPKRKRDAEWFKDKVLLVQAQANGQVLQEEELEFLADPGTSESSCNQNVVTINAAYKADDLDAYDSDCDELNSAKISLMENLSHYGSDKLAEAIGFQNPCYLKKAQLLKPKLYDGSVIEKSDAIVILDSEETLLLAEKSLQTDEPNLFASTTIVEVPKELPKVSMVNSCLNKLKFHLASFDMVFKERTTATAIAEGTWGFEHTKACFQDDIIPFVKALKELFSLFDQCLIDEVTEVQNVFKQMELAVEQHSQAQAKDTVILKLREKLHSLSGDVNERKVKREVEEIETLNIELDHKSAEVSDLNASLQEKVLVITALKETISNLKGKKVVTEAVSLNPMNPELLKIDVAPLALKLCKNRTAHTDYIRHTQEEAATLREIVERAKLVVVTPKNKTKQIRFTEQITKSGKTTVTTPPSANIDSNTPVLSSTRVTLVSSTSGLMSQDNTKKNRIRRTQRKSKRNKLEDHLRTVSSSLSKKSVVHTQATSSITNYVSNVNSDLKCASCNCCLFSDNHDACVIAYINSVNASIKSKSVKTPVKRKISQPTGNVFKTIGYIWKPTGRIFTLVGNVCPLSRIATTTIVTHTDPIPIVNNTDKPVVTLVYSRKTKAANKKVLVCISTISKSLVANKLEPNNSWGSSSSNVPSPLINCRLSKLSSGTWNPKFLGTVKFGNDHVAKIMGYGDYQIGNVIISQGLVRGVLKLKFEKDHLCSACAMGKSTKKTHKPKSKDTNQEKLYLLHMNLCGPMRVESVNGKKYILVRLKVPVRHIRTDNGTEFVNQTLRDYYEEVGISHETSVARSPQQNGVVERRNCTLIEAAHTMLIFAQASLFLWAEAVATACKLQPKADIGIFIGYAPTKKAFRIYNWRTRRIMETIHIDFDELTAMASEQSSSGPVLNEMTPRTISLGLVQKSSPSTLIVDHKAAEVITPIADVIPPVYIDSTGSPSSTTVDQYAPSPSKSYSTTEIQSSVIPQDVEDDHLDMEVAHMGNDSLFGVPIPKPKTYKEALTQSCWIEAMKEELNEFEHLENKACLVARGYRQEEGINFEESFASVTRLEAIWIFLAYAAHKNMVVYQMDVKTAILNGNLREEVYVTQPDRFSGSNIIHQEERQRLTSGLQISQSPRGIFINQSKYALESLKKYGFESCDPVDTPMVKKSKLDEDREGKAVDPSHYRGMIGTLLYLTTSRPDLQFAICMCAQYQARPTEKHDSSVALTAFADADHAGYQDTRRRTDLHGSLGTDLDGSLGTDLVGSSGTDLDGSLGTDLVGSSGTDLDGSLGTDLVGSLRTDLDGALGTDLVGLWQPQLSNKWRWMRVQGQTFAELPFEKEILDFIRFLGHSATMRTLTDVNINKFYQPWRSFAAIINKYLTGKRSGYDSFRLSQAQILWGLYHKRNIDYAFLIWEDFVYQVEHKNHKKNNEMYNPKFTKVIIHHVMSKDPSIPMRNKVNWHYVRDNFMFSTIKVVSRHQNTQQYGAMLPIELMNDEIRNTKAYKEYYAFATEEAAPKPKASARRKRSGSDTSITPPTATTTPKPTVDVSPKLNAAAKGKQPAKATKAKSLSAPSEVARTEAQQLKIVLKRSRQQTYISQPDGSGTDEGTGLKPGVPDVPTDESEEEISWNSSDDEGADDQEKVGDDDEGDEGNDREEGEEDDDEEDKDGKSNKEVEDEETKVEESFDPIHRTPESSEDEGDGEENQGLNFNEKEEHIEEEEEDELYIDVNINQGRGLQVTQEVKDSHVTLTLINSTVSAILGIVQHFMDQRTNEAVQVAIQLQSDRLREEAQKENDEFLRTVDENIKKIIKEQALVDAYEFDKIIVDTYRETVTLKRRRDDDEDKDEEPSAGPDRGSKRRREGKEPESVSTSSEPATRSAGRSTTGSKSRQASASESAFVEEPIEDLVPRTIWIHEPIDYDKHALWRVSHWGPKRQQFYSFVVNREFARNVYSKRKIVVVTELKIMEWHSYKNIDWITVCRDDDKLYKFKKGDLKRLRLQDIKDMLLLLVQGKLSNLTIKERFAFNVSLRMFTRSIVIQQRVKERQLGVKIYQKRLNLTKPYTYRSDLKRREAYTAYSNPRGFIYQNKDKKNRLMRIDELHKFSDGTLNDVRTALDDRLKGIRMRYLPQTIWRKSHKDRAAAMIQAIDKMLKTRRVMRSLERAAAMIQAIDKMLKTRRVMRSLERFVGERLYEGDFRMLQRTI</sequence>
<evidence type="ECO:0000256" key="7">
    <source>
        <dbReference type="ARBA" id="ARBA00022918"/>
    </source>
</evidence>
<evidence type="ECO:0000256" key="9">
    <source>
        <dbReference type="ARBA" id="ARBA00023172"/>
    </source>
</evidence>
<keyword evidence="8" id="KW-0808">Transferase</keyword>
<keyword evidence="9" id="KW-0233">DNA recombination</keyword>
<keyword evidence="11" id="KW-0863">Zinc-finger</keyword>
<dbReference type="GO" id="GO:0003964">
    <property type="term" value="F:RNA-directed DNA polymerase activity"/>
    <property type="evidence" value="ECO:0007669"/>
    <property type="project" value="UniProtKB-KW"/>
</dbReference>
<dbReference type="PANTHER" id="PTHR42648">
    <property type="entry name" value="TRANSPOSASE, PUTATIVE-RELATED"/>
    <property type="match status" value="1"/>
</dbReference>
<evidence type="ECO:0000256" key="13">
    <source>
        <dbReference type="SAM" id="MobiDB-lite"/>
    </source>
</evidence>
<dbReference type="SUPFAM" id="SSF53098">
    <property type="entry name" value="Ribonuclease H-like"/>
    <property type="match status" value="1"/>
</dbReference>
<dbReference type="InterPro" id="IPR013103">
    <property type="entry name" value="RVT_2"/>
</dbReference>
<feature type="coiled-coil region" evidence="12">
    <location>
        <begin position="559"/>
        <end position="586"/>
    </location>
</feature>
<keyword evidence="8" id="KW-0548">Nucleotidyltransferase</keyword>
<evidence type="ECO:0000256" key="8">
    <source>
        <dbReference type="ARBA" id="ARBA00022932"/>
    </source>
</evidence>
<feature type="region of interest" description="Disordered" evidence="13">
    <location>
        <begin position="237"/>
        <end position="257"/>
    </location>
</feature>
<dbReference type="InterPro" id="IPR057670">
    <property type="entry name" value="SH3_retrovirus"/>
</dbReference>
<dbReference type="GO" id="GO:0003887">
    <property type="term" value="F:DNA-directed DNA polymerase activity"/>
    <property type="evidence" value="ECO:0007669"/>
    <property type="project" value="UniProtKB-KW"/>
</dbReference>
<accession>A0A6L2M8F9</accession>
<evidence type="ECO:0000259" key="15">
    <source>
        <dbReference type="PROSITE" id="PS50994"/>
    </source>
</evidence>
<feature type="region of interest" description="Disordered" evidence="13">
    <location>
        <begin position="1779"/>
        <end position="1842"/>
    </location>
</feature>
<proteinExistence type="predicted"/>
<evidence type="ECO:0000256" key="5">
    <source>
        <dbReference type="ARBA" id="ARBA00022842"/>
    </source>
</evidence>
<dbReference type="GO" id="GO:0003676">
    <property type="term" value="F:nucleic acid binding"/>
    <property type="evidence" value="ECO:0007669"/>
    <property type="project" value="InterPro"/>
</dbReference>
<dbReference type="GO" id="GO:0004519">
    <property type="term" value="F:endonuclease activity"/>
    <property type="evidence" value="ECO:0007669"/>
    <property type="project" value="UniProtKB-KW"/>
</dbReference>
<dbReference type="PROSITE" id="PS50158">
    <property type="entry name" value="ZF_CCHC"/>
    <property type="match status" value="1"/>
</dbReference>
<dbReference type="Pfam" id="PF14223">
    <property type="entry name" value="Retrotran_gag_2"/>
    <property type="match status" value="1"/>
</dbReference>
<dbReference type="GO" id="GO:0008270">
    <property type="term" value="F:zinc ion binding"/>
    <property type="evidence" value="ECO:0007669"/>
    <property type="project" value="UniProtKB-KW"/>
</dbReference>
<dbReference type="InterPro" id="IPR001584">
    <property type="entry name" value="Integrase_cat-core"/>
</dbReference>
<reference evidence="16" key="1">
    <citation type="journal article" date="2019" name="Sci. Rep.">
        <title>Draft genome of Tanacetum cinerariifolium, the natural source of mosquito coil.</title>
        <authorList>
            <person name="Yamashiro T."/>
            <person name="Shiraishi A."/>
            <person name="Satake H."/>
            <person name="Nakayama K."/>
        </authorList>
    </citation>
    <scope>NUCLEOTIDE SEQUENCE</scope>
</reference>
<gene>
    <name evidence="16" type="ORF">Tci_040910</name>
</gene>
<keyword evidence="8" id="KW-0239">DNA-directed DNA polymerase</keyword>
<dbReference type="PROSITE" id="PS50994">
    <property type="entry name" value="INTEGRASE"/>
    <property type="match status" value="1"/>
</dbReference>
<comment type="caution">
    <text evidence="16">The sequence shown here is derived from an EMBL/GenBank/DDBJ whole genome shotgun (WGS) entry which is preliminary data.</text>
</comment>
<feature type="domain" description="CCHC-type" evidence="14">
    <location>
        <begin position="266"/>
        <end position="281"/>
    </location>
</feature>
<feature type="compositionally biased region" description="Basic residues" evidence="13">
    <location>
        <begin position="728"/>
        <end position="740"/>
    </location>
</feature>
<dbReference type="SMART" id="SM00343">
    <property type="entry name" value="ZnF_C2HC"/>
    <property type="match status" value="1"/>
</dbReference>
<feature type="compositionally biased region" description="Polar residues" evidence="13">
    <location>
        <begin position="1858"/>
        <end position="1867"/>
    </location>
</feature>
<evidence type="ECO:0000256" key="12">
    <source>
        <dbReference type="SAM" id="Coils"/>
    </source>
</evidence>
<evidence type="ECO:0000256" key="4">
    <source>
        <dbReference type="ARBA" id="ARBA00022801"/>
    </source>
</evidence>
<evidence type="ECO:0000256" key="10">
    <source>
        <dbReference type="ARBA" id="ARBA00023268"/>
    </source>
</evidence>
<keyword evidence="6" id="KW-0229">DNA integration</keyword>
<name>A0A6L2M8F9_TANCI</name>
<dbReference type="Pfam" id="PF25597">
    <property type="entry name" value="SH3_retrovirus"/>
    <property type="match status" value="1"/>
</dbReference>
<keyword evidence="10" id="KW-0511">Multifunctional enzyme</keyword>
<dbReference type="InterPro" id="IPR001878">
    <property type="entry name" value="Znf_CCHC"/>
</dbReference>
<keyword evidence="3" id="KW-0255">Endonuclease</keyword>
<keyword evidence="12" id="KW-0175">Coiled coil</keyword>
<feature type="compositionally biased region" description="Polar residues" evidence="13">
    <location>
        <begin position="2133"/>
        <end position="2161"/>
    </location>
</feature>
<dbReference type="InterPro" id="IPR036875">
    <property type="entry name" value="Znf_CCHC_sf"/>
</dbReference>
<feature type="region of interest" description="Disordered" evidence="13">
    <location>
        <begin position="1222"/>
        <end position="1241"/>
    </location>
</feature>
<dbReference type="InterPro" id="IPR039537">
    <property type="entry name" value="Retrotran_Ty1/copia-like"/>
</dbReference>
<evidence type="ECO:0000256" key="6">
    <source>
        <dbReference type="ARBA" id="ARBA00022908"/>
    </source>
</evidence>
<dbReference type="EMBL" id="BKCJ010005841">
    <property type="protein sequence ID" value="GEU68932.1"/>
    <property type="molecule type" value="Genomic_DNA"/>
</dbReference>
<feature type="compositionally biased region" description="Acidic residues" evidence="13">
    <location>
        <begin position="1884"/>
        <end position="1931"/>
    </location>
</feature>
<organism evidence="16">
    <name type="scientific">Tanacetum cinerariifolium</name>
    <name type="common">Dalmatian daisy</name>
    <name type="synonym">Chrysanthemum cinerariifolium</name>
    <dbReference type="NCBI Taxonomy" id="118510"/>
    <lineage>
        <taxon>Eukaryota</taxon>
        <taxon>Viridiplantae</taxon>
        <taxon>Streptophyta</taxon>
        <taxon>Embryophyta</taxon>
        <taxon>Tracheophyta</taxon>
        <taxon>Spermatophyta</taxon>
        <taxon>Magnoliopsida</taxon>
        <taxon>eudicotyledons</taxon>
        <taxon>Gunneridae</taxon>
        <taxon>Pentapetalae</taxon>
        <taxon>asterids</taxon>
        <taxon>campanulids</taxon>
        <taxon>Asterales</taxon>
        <taxon>Asteraceae</taxon>
        <taxon>Asteroideae</taxon>
        <taxon>Anthemideae</taxon>
        <taxon>Anthemidinae</taxon>
        <taxon>Tanacetum</taxon>
    </lineage>
</organism>
<evidence type="ECO:0000256" key="11">
    <source>
        <dbReference type="PROSITE-ProRule" id="PRU00047"/>
    </source>
</evidence>
<dbReference type="GO" id="GO:0016787">
    <property type="term" value="F:hydrolase activity"/>
    <property type="evidence" value="ECO:0007669"/>
    <property type="project" value="UniProtKB-KW"/>
</dbReference>
<keyword evidence="11" id="KW-0862">Zinc</keyword>
<evidence type="ECO:0000313" key="16">
    <source>
        <dbReference type="EMBL" id="GEU68932.1"/>
    </source>
</evidence>
<dbReference type="SUPFAM" id="SSF57756">
    <property type="entry name" value="Retrovirus zinc finger-like domains"/>
    <property type="match status" value="1"/>
</dbReference>
<feature type="region of interest" description="Disordered" evidence="13">
    <location>
        <begin position="1856"/>
        <end position="1972"/>
    </location>
</feature>
<evidence type="ECO:0008006" key="17">
    <source>
        <dbReference type="Google" id="ProtNLM"/>
    </source>
</evidence>
<keyword evidence="2" id="KW-0479">Metal-binding</keyword>
<keyword evidence="5" id="KW-0460">Magnesium</keyword>
<feature type="compositionally biased region" description="Low complexity" evidence="13">
    <location>
        <begin position="1796"/>
        <end position="1810"/>
    </location>
</feature>
<keyword evidence="7" id="KW-0695">RNA-directed DNA polymerase</keyword>
<dbReference type="GO" id="GO:0006310">
    <property type="term" value="P:DNA recombination"/>
    <property type="evidence" value="ECO:0007669"/>
    <property type="project" value="UniProtKB-KW"/>
</dbReference>
<dbReference type="PANTHER" id="PTHR42648:SF11">
    <property type="entry name" value="TRANSPOSON TY4-P GAG-POL POLYPROTEIN"/>
    <property type="match status" value="1"/>
</dbReference>
<evidence type="ECO:0000256" key="3">
    <source>
        <dbReference type="ARBA" id="ARBA00022759"/>
    </source>
</evidence>
<protein>
    <recommendedName>
        <fullName evidence="17">CCHC-type domain-containing protein</fullName>
    </recommendedName>
</protein>
<evidence type="ECO:0000259" key="14">
    <source>
        <dbReference type="PROSITE" id="PS50158"/>
    </source>
</evidence>
<dbReference type="Gene3D" id="3.30.420.10">
    <property type="entry name" value="Ribonuclease H-like superfamily/Ribonuclease H"/>
    <property type="match status" value="1"/>
</dbReference>
<dbReference type="GO" id="GO:0015074">
    <property type="term" value="P:DNA integration"/>
    <property type="evidence" value="ECO:0007669"/>
    <property type="project" value="UniProtKB-KW"/>
</dbReference>
<dbReference type="Gene3D" id="4.10.60.10">
    <property type="entry name" value="Zinc finger, CCHC-type"/>
    <property type="match status" value="1"/>
</dbReference>
<dbReference type="Pfam" id="PF00098">
    <property type="entry name" value="zf-CCHC"/>
    <property type="match status" value="1"/>
</dbReference>
<evidence type="ECO:0000256" key="2">
    <source>
        <dbReference type="ARBA" id="ARBA00022723"/>
    </source>
</evidence>
<evidence type="ECO:0000256" key="1">
    <source>
        <dbReference type="ARBA" id="ARBA00022722"/>
    </source>
</evidence>
<feature type="compositionally biased region" description="Basic and acidic residues" evidence="13">
    <location>
        <begin position="1947"/>
        <end position="1959"/>
    </location>
</feature>
<feature type="region of interest" description="Disordered" evidence="13">
    <location>
        <begin position="2102"/>
        <end position="2162"/>
    </location>
</feature>